<dbReference type="PRINTS" id="PR01262">
    <property type="entry name" value="INNEXIN"/>
</dbReference>
<accession>A0A3P7GAV0</accession>
<dbReference type="EMBL" id="UYWY01022257">
    <property type="protein sequence ID" value="VDM45770.1"/>
    <property type="molecule type" value="Genomic_DNA"/>
</dbReference>
<keyword evidence="9 12" id="KW-0406">Ion transport</keyword>
<evidence type="ECO:0000256" key="8">
    <source>
        <dbReference type="ARBA" id="ARBA00022989"/>
    </source>
</evidence>
<keyword evidence="7" id="KW-0965">Cell junction</keyword>
<comment type="function">
    <text evidence="12">Structural component of the gap junctions.</text>
</comment>
<feature type="transmembrane region" description="Helical" evidence="12">
    <location>
        <begin position="117"/>
        <end position="136"/>
    </location>
</feature>
<evidence type="ECO:0000256" key="3">
    <source>
        <dbReference type="ARBA" id="ARBA00022448"/>
    </source>
</evidence>
<keyword evidence="3 12" id="KW-0813">Transport</keyword>
<feature type="transmembrane region" description="Helical" evidence="12">
    <location>
        <begin position="301"/>
        <end position="326"/>
    </location>
</feature>
<proteinExistence type="inferred from homology"/>
<sequence>MRFVNAIHPFGFAVDSRAHFVFHCFKKCKFSLQDVVASLHSYFTFNMLIAFAILLSFKHFGGRPMECMIPPGFNGAWEQYTENYCWAQDTYFVPPRMFVEHVSPEDRRESRISYYQWMPFFLLFQAACFKLPTFIWKYLAGHSGMKVGEILRLVTDPTNSVIDVKKANIKALCIHLQGALHFHSRVKKKKMLPHKILRCLNVRYSSYYVAAVYMVAKLAFFFNVCFQLHLLSRYLLPQFENDFGLEGWSQLIWPTENYSSWHNSGLFPRVTLCDFEVREMGNIQRHTIQCVLVVNIFTEKIFILLWSWFAVLAAVTAISFISWLYFLSGPRFKEHFILNHLEMSEEPFDKYDQENKEAVERFIERYLGTDGIFILRMIAANADIVFTTELIAALWQSHYSFEQQRKAMHQMEMVWPQHEQRLESALMEEAEMMLELDVPDANLLRKRSMFQDSSFKSPPGSLYRRIQQAFLPPESMKGSGLRSPKLTYYGGSPPDSIMTGSIGAPRGSIVSISSLGKLRRRRSLESLKVESERVKKFADSSSDEDEKDDEKRGEVPSRKSSRVKFYP</sequence>
<dbReference type="AlphaFoldDB" id="A0A3P7GAV0"/>
<evidence type="ECO:0000256" key="9">
    <source>
        <dbReference type="ARBA" id="ARBA00023065"/>
    </source>
</evidence>
<keyword evidence="5 12" id="KW-0812">Transmembrane</keyword>
<evidence type="ECO:0000256" key="5">
    <source>
        <dbReference type="ARBA" id="ARBA00022692"/>
    </source>
</evidence>
<feature type="region of interest" description="Disordered" evidence="13">
    <location>
        <begin position="531"/>
        <end position="567"/>
    </location>
</feature>
<evidence type="ECO:0000256" key="4">
    <source>
        <dbReference type="ARBA" id="ARBA00022475"/>
    </source>
</evidence>
<comment type="subcellular location">
    <subcellularLocation>
        <location evidence="1">Cell junction</location>
        <location evidence="1">Gap junction</location>
    </subcellularLocation>
    <subcellularLocation>
        <location evidence="2 12">Cell membrane</location>
        <topology evidence="2 12">Multi-pass membrane protein</topology>
    </subcellularLocation>
</comment>
<gene>
    <name evidence="12" type="primary">inx</name>
    <name evidence="14" type="ORF">TCNE_LOCUS14449</name>
</gene>
<feature type="transmembrane region" description="Helical" evidence="12">
    <location>
        <begin position="207"/>
        <end position="230"/>
    </location>
</feature>
<keyword evidence="6" id="KW-0303">Gap junction</keyword>
<organism evidence="14">
    <name type="scientific">Toxocara canis</name>
    <name type="common">Canine roundworm</name>
    <dbReference type="NCBI Taxonomy" id="6265"/>
    <lineage>
        <taxon>Eukaryota</taxon>
        <taxon>Metazoa</taxon>
        <taxon>Ecdysozoa</taxon>
        <taxon>Nematoda</taxon>
        <taxon>Chromadorea</taxon>
        <taxon>Rhabditida</taxon>
        <taxon>Spirurina</taxon>
        <taxon>Ascaridomorpha</taxon>
        <taxon>Ascaridoidea</taxon>
        <taxon>Toxocaridae</taxon>
        <taxon>Toxocara</taxon>
    </lineage>
</organism>
<protein>
    <recommendedName>
        <fullName evidence="12">Innexin</fullName>
    </recommendedName>
</protein>
<name>A0A3P7GAV0_TOXCA</name>
<dbReference type="GO" id="GO:0034220">
    <property type="term" value="P:monoatomic ion transmembrane transport"/>
    <property type="evidence" value="ECO:0007669"/>
    <property type="project" value="UniProtKB-KW"/>
</dbReference>
<comment type="similarity">
    <text evidence="12">Belongs to the pannexin family.</text>
</comment>
<evidence type="ECO:0000313" key="14">
    <source>
        <dbReference type="EMBL" id="VDM45770.1"/>
    </source>
</evidence>
<evidence type="ECO:0000256" key="7">
    <source>
        <dbReference type="ARBA" id="ARBA00022949"/>
    </source>
</evidence>
<dbReference type="GO" id="GO:0005921">
    <property type="term" value="C:gap junction"/>
    <property type="evidence" value="ECO:0007669"/>
    <property type="project" value="UniProtKB-SubCell"/>
</dbReference>
<evidence type="ECO:0000256" key="10">
    <source>
        <dbReference type="ARBA" id="ARBA00023136"/>
    </source>
</evidence>
<keyword evidence="11 12" id="KW-0407">Ion channel</keyword>
<evidence type="ECO:0000256" key="1">
    <source>
        <dbReference type="ARBA" id="ARBA00004610"/>
    </source>
</evidence>
<dbReference type="PANTHER" id="PTHR11893">
    <property type="entry name" value="INNEXIN"/>
    <property type="match status" value="1"/>
</dbReference>
<evidence type="ECO:0000256" key="11">
    <source>
        <dbReference type="ARBA" id="ARBA00023303"/>
    </source>
</evidence>
<evidence type="ECO:0000256" key="2">
    <source>
        <dbReference type="ARBA" id="ARBA00004651"/>
    </source>
</evidence>
<keyword evidence="8 12" id="KW-1133">Transmembrane helix</keyword>
<dbReference type="InterPro" id="IPR000990">
    <property type="entry name" value="Innexin"/>
</dbReference>
<keyword evidence="4" id="KW-1003">Cell membrane</keyword>
<evidence type="ECO:0000256" key="13">
    <source>
        <dbReference type="SAM" id="MobiDB-lite"/>
    </source>
</evidence>
<keyword evidence="10 12" id="KW-0472">Membrane</keyword>
<reference evidence="14" key="1">
    <citation type="submission" date="2018-11" db="EMBL/GenBank/DDBJ databases">
        <authorList>
            <consortium name="Pathogen Informatics"/>
        </authorList>
    </citation>
    <scope>NUCLEOTIDE SEQUENCE [LARGE SCALE GENOMIC DNA]</scope>
</reference>
<dbReference type="Pfam" id="PF00876">
    <property type="entry name" value="Innexin"/>
    <property type="match status" value="1"/>
</dbReference>
<evidence type="ECO:0000256" key="6">
    <source>
        <dbReference type="ARBA" id="ARBA00022868"/>
    </source>
</evidence>
<feature type="transmembrane region" description="Helical" evidence="12">
    <location>
        <begin position="39"/>
        <end position="57"/>
    </location>
</feature>
<dbReference type="GO" id="GO:0005886">
    <property type="term" value="C:plasma membrane"/>
    <property type="evidence" value="ECO:0007669"/>
    <property type="project" value="UniProtKB-SubCell"/>
</dbReference>
<evidence type="ECO:0000256" key="12">
    <source>
        <dbReference type="RuleBase" id="RU010713"/>
    </source>
</evidence>
<dbReference type="PANTHER" id="PTHR11893:SF9">
    <property type="entry name" value="INNEXIN-7"/>
    <property type="match status" value="1"/>
</dbReference>
<dbReference type="GO" id="GO:0005243">
    <property type="term" value="F:gap junction channel activity"/>
    <property type="evidence" value="ECO:0007669"/>
    <property type="project" value="TreeGrafter"/>
</dbReference>
<dbReference type="PROSITE" id="PS51013">
    <property type="entry name" value="PANNEXIN"/>
    <property type="match status" value="1"/>
</dbReference>